<keyword evidence="1" id="KW-1185">Reference proteome</keyword>
<dbReference type="KEGG" id="pda:103696439"/>
<dbReference type="OrthoDB" id="724026at2759"/>
<evidence type="ECO:0000313" key="2">
    <source>
        <dbReference type="RefSeq" id="XP_008776289.2"/>
    </source>
</evidence>
<evidence type="ECO:0000313" key="1">
    <source>
        <dbReference type="Proteomes" id="UP000228380"/>
    </source>
</evidence>
<dbReference type="GeneID" id="103696439"/>
<reference evidence="1" key="1">
    <citation type="journal article" date="2019" name="Nat. Commun.">
        <title>Genome-wide association mapping of date palm fruit traits.</title>
        <authorList>
            <person name="Hazzouri K.M."/>
            <person name="Gros-Balthazard M."/>
            <person name="Flowers J.M."/>
            <person name="Copetti D."/>
            <person name="Lemansour A."/>
            <person name="Lebrun M."/>
            <person name="Masmoudi K."/>
            <person name="Ferrand S."/>
            <person name="Dhar M.I."/>
            <person name="Fresquez Z.A."/>
            <person name="Rosas U."/>
            <person name="Zhang J."/>
            <person name="Talag J."/>
            <person name="Lee S."/>
            <person name="Kudrna D."/>
            <person name="Powell R.F."/>
            <person name="Leitch I.J."/>
            <person name="Krueger R.R."/>
            <person name="Wing R.A."/>
            <person name="Amiri K.M.A."/>
            <person name="Purugganan M.D."/>
        </authorList>
    </citation>
    <scope>NUCLEOTIDE SEQUENCE [LARGE SCALE GENOMIC DNA]</scope>
    <source>
        <strain evidence="1">cv. Khalas</strain>
    </source>
</reference>
<sequence length="497" mass="57104">MASSFVPDVWGWINNLSPITQWNTNFRSLCICTTTSTHPSMNLSVTKSSQRQNTYVSFSIYAYFNMPISLWTSSPIHLKTKTQPSLEEEDVLHLFFDIINSVLMYGPNKKSSLRFPAVQIIDEFRDVFNIAFLTLAFLICIYEAPNNLRRGCLDTLRIQLASSRSREASKLLVRILGSNLEEQWMRSLNLAVTNWILEFQASNHSFKTPSPLFSHAFSASGLWKVQLYCPIIAMSIDDPGTTTQDERLLFSLKYQQLEGVIQLAYKVIFRESWIDVVVTVDNIRCDVNPLVSETLMAERGYGSKEKHFPSRIALQLTPMLQSDVLSVSLSKSSDNPTHEVSLEKALEGSFDPPNSYFGFKVSATETVTMSMKPWKFEQSAYGDSATLNWFLHDAVKGREVFSSRPSKFELLQPRAWFRDRDSSASRPFTKQGGVIFAGDEYGESVKWKVCGRALGKKMEWEIKGWIWLTYWPNKQRTFYSETRRLEFRELLYLPLRK</sequence>
<dbReference type="PANTHER" id="PTHR31439">
    <property type="entry name" value="EXPRESSED PROTEIN"/>
    <property type="match status" value="1"/>
</dbReference>
<accession>A0A8B7BGT0</accession>
<protein>
    <submittedName>
        <fullName evidence="2">Uncharacterized protein LOC103696439</fullName>
    </submittedName>
</protein>
<reference evidence="2" key="2">
    <citation type="submission" date="2025-08" db="UniProtKB">
        <authorList>
            <consortium name="RefSeq"/>
        </authorList>
    </citation>
    <scope>IDENTIFICATION</scope>
    <source>
        <tissue evidence="2">Young leaves</tissue>
    </source>
</reference>
<proteinExistence type="predicted"/>
<name>A0A8B7BGT0_PHODC</name>
<dbReference type="RefSeq" id="XP_008776289.2">
    <property type="nucleotide sequence ID" value="XM_008778067.3"/>
</dbReference>
<gene>
    <name evidence="2" type="primary">LOC103696439</name>
</gene>
<dbReference type="AlphaFoldDB" id="A0A8B7BGT0"/>
<dbReference type="PANTHER" id="PTHR31439:SF4">
    <property type="entry name" value="NEURONAL PAS DOMAIN PROTEIN"/>
    <property type="match status" value="1"/>
</dbReference>
<organism evidence="1 2">
    <name type="scientific">Phoenix dactylifera</name>
    <name type="common">Date palm</name>
    <dbReference type="NCBI Taxonomy" id="42345"/>
    <lineage>
        <taxon>Eukaryota</taxon>
        <taxon>Viridiplantae</taxon>
        <taxon>Streptophyta</taxon>
        <taxon>Embryophyta</taxon>
        <taxon>Tracheophyta</taxon>
        <taxon>Spermatophyta</taxon>
        <taxon>Magnoliopsida</taxon>
        <taxon>Liliopsida</taxon>
        <taxon>Arecaceae</taxon>
        <taxon>Coryphoideae</taxon>
        <taxon>Phoeniceae</taxon>
        <taxon>Phoenix</taxon>
    </lineage>
</organism>
<dbReference type="Proteomes" id="UP000228380">
    <property type="component" value="Chromosome 13"/>
</dbReference>